<protein>
    <submittedName>
        <fullName evidence="1">Uncharacterized protein</fullName>
    </submittedName>
</protein>
<dbReference type="RefSeq" id="WP_012589308.1">
    <property type="nucleotide sequence ID" value="NC_011666.1"/>
</dbReference>
<reference evidence="1 2" key="1">
    <citation type="journal article" date="2010" name="J. Bacteriol.">
        <title>Complete genome sequence of the aerobic facultative methanotroph Methylocella silvestris BL2.</title>
        <authorList>
            <person name="Chen Y."/>
            <person name="Crombie A."/>
            <person name="Rahman M.T."/>
            <person name="Dedysh S.N."/>
            <person name="Liesack W."/>
            <person name="Stott M.B."/>
            <person name="Alam M."/>
            <person name="Theisen A.R."/>
            <person name="Murrell J.C."/>
            <person name="Dunfield P.F."/>
        </authorList>
    </citation>
    <scope>NUCLEOTIDE SEQUENCE [LARGE SCALE GENOMIC DNA]</scope>
    <source>
        <strain evidence="2">DSM 15510 / CIP 108128 / LMG 27833 / NCIMB 13906 / BL2</strain>
    </source>
</reference>
<dbReference type="EMBL" id="CP001280">
    <property type="protein sequence ID" value="ACK49238.1"/>
    <property type="molecule type" value="Genomic_DNA"/>
</dbReference>
<organism evidence="1 2">
    <name type="scientific">Methylocella silvestris (strain DSM 15510 / CIP 108128 / LMG 27833 / NCIMB 13906 / BL2)</name>
    <dbReference type="NCBI Taxonomy" id="395965"/>
    <lineage>
        <taxon>Bacteria</taxon>
        <taxon>Pseudomonadati</taxon>
        <taxon>Pseudomonadota</taxon>
        <taxon>Alphaproteobacteria</taxon>
        <taxon>Hyphomicrobiales</taxon>
        <taxon>Beijerinckiaceae</taxon>
        <taxon>Methylocella</taxon>
    </lineage>
</organism>
<gene>
    <name evidence="1" type="ordered locus">Msil_0258</name>
</gene>
<sequence length="101" mass="11171">MSLDLDSQSVNTAEKIHSPEEVEAGQALKTLGDVIVNVRFFPDGTVNTIDNRPVDTSAQAWFHHLCRTAPNYFQALAGGRGHYRIPFESFQAILQQTAKAN</sequence>
<dbReference type="HOGENOM" id="CLU_187421_0_0_5"/>
<dbReference type="KEGG" id="msl:Msil_0258"/>
<evidence type="ECO:0000313" key="2">
    <source>
        <dbReference type="Proteomes" id="UP000002257"/>
    </source>
</evidence>
<accession>B8EP00</accession>
<name>B8EP00_METSB</name>
<keyword evidence="2" id="KW-1185">Reference proteome</keyword>
<proteinExistence type="predicted"/>
<evidence type="ECO:0000313" key="1">
    <source>
        <dbReference type="EMBL" id="ACK49238.1"/>
    </source>
</evidence>
<dbReference type="AlphaFoldDB" id="B8EP00"/>
<dbReference type="Proteomes" id="UP000002257">
    <property type="component" value="Chromosome"/>
</dbReference>
<dbReference type="eggNOG" id="ENOG50339BG">
    <property type="taxonomic scope" value="Bacteria"/>
</dbReference>